<sequence>MGAQKGALVFDNLLNTAPIADFSTILVMPAESQSHSSEWLFSFISGGNQRFEKY</sequence>
<evidence type="ECO:0000313" key="1">
    <source>
        <dbReference type="EMBL" id="PSK90875.1"/>
    </source>
</evidence>
<reference evidence="1 2" key="1">
    <citation type="submission" date="2018-03" db="EMBL/GenBank/DDBJ databases">
        <title>Genomic Encyclopedia of Type Strains, Phase III (KMG-III): the genomes of soil and plant-associated and newly described type strains.</title>
        <authorList>
            <person name="Whitman W."/>
        </authorList>
    </citation>
    <scope>NUCLEOTIDE SEQUENCE [LARGE SCALE GENOMIC DNA]</scope>
    <source>
        <strain evidence="1 2">CGMCC 1.12700</strain>
    </source>
</reference>
<name>A0A2P8D0Y0_9BACT</name>
<dbReference type="EMBL" id="PYGD01000007">
    <property type="protein sequence ID" value="PSK90875.1"/>
    <property type="molecule type" value="Genomic_DNA"/>
</dbReference>
<proteinExistence type="predicted"/>
<evidence type="ECO:0000313" key="2">
    <source>
        <dbReference type="Proteomes" id="UP000240572"/>
    </source>
</evidence>
<comment type="caution">
    <text evidence="1">The sequence shown here is derived from an EMBL/GenBank/DDBJ whole genome shotgun (WGS) entry which is preliminary data.</text>
</comment>
<protein>
    <submittedName>
        <fullName evidence="1">Uncharacterized protein</fullName>
    </submittedName>
</protein>
<gene>
    <name evidence="1" type="ORF">B0I18_107287</name>
</gene>
<keyword evidence="2" id="KW-1185">Reference proteome</keyword>
<dbReference type="Proteomes" id="UP000240572">
    <property type="component" value="Unassembled WGS sequence"/>
</dbReference>
<organism evidence="1 2">
    <name type="scientific">Taibaiella chishuiensis</name>
    <dbReference type="NCBI Taxonomy" id="1434707"/>
    <lineage>
        <taxon>Bacteria</taxon>
        <taxon>Pseudomonadati</taxon>
        <taxon>Bacteroidota</taxon>
        <taxon>Chitinophagia</taxon>
        <taxon>Chitinophagales</taxon>
        <taxon>Chitinophagaceae</taxon>
        <taxon>Taibaiella</taxon>
    </lineage>
</organism>
<accession>A0A2P8D0Y0</accession>
<dbReference type="AlphaFoldDB" id="A0A2P8D0Y0"/>